<dbReference type="GO" id="GO:0008289">
    <property type="term" value="F:lipid binding"/>
    <property type="evidence" value="ECO:0007669"/>
    <property type="project" value="InterPro"/>
</dbReference>
<sequence>MPTFPLPANFFKCPPLNRDEKYHLQEMSRKVSSDVIENSRVTNPDMHWRLSTDDYDVQIYEGKDPAAPSGVVSWCGVTHVMATLDEVASLFVSHTTDAYKENNAILAKDLVDGAHLYSIAKHATENISLKWMAVKSPVPGVVKPRDFCYLDVQHRFEWEGHVGYVVAMTSIPLGCCPNLRHTLGLIRGHMYRAGFVFLETDRPGYLQVSQIYQTDYRGALPAWVINQGMKVRIKNVRSMDRHLREKRLGGSVFLAQEDLIPKSSRSKCFLCQKKFGALSAKTQCRKCGEVMCGGCAKTWKIHISGFETRVVVCSSCSIDAREGGIAMSVAPSAAMTETTHHPNSRDRAVSFPSTERSQDGHHHRPHHPSSREWTPTTPSTPYSNESDDEFIPPPIVLYEEDDFDDLDGYDAEGAPSLAGTFHFVGLVDRTSGLKLSSHGKGDSSTDDDSMLDDDNLSEVFAGVPPPQWRPPHVTNG</sequence>
<evidence type="ECO:0000256" key="4">
    <source>
        <dbReference type="PROSITE-ProRule" id="PRU00091"/>
    </source>
</evidence>
<dbReference type="AlphaFoldDB" id="A0A485K4X4"/>
<protein>
    <submittedName>
        <fullName evidence="9">Aste57867_1262 protein</fullName>
    </submittedName>
</protein>
<dbReference type="Gene3D" id="3.30.530.20">
    <property type="match status" value="1"/>
</dbReference>
<dbReference type="Pfam" id="PF01363">
    <property type="entry name" value="FYVE"/>
    <property type="match status" value="1"/>
</dbReference>
<dbReference type="InterPro" id="IPR023393">
    <property type="entry name" value="START-like_dom_sf"/>
</dbReference>
<dbReference type="OrthoDB" id="5403181at2759"/>
<evidence type="ECO:0000256" key="3">
    <source>
        <dbReference type="ARBA" id="ARBA00022833"/>
    </source>
</evidence>
<evidence type="ECO:0000313" key="10">
    <source>
        <dbReference type="Proteomes" id="UP000332933"/>
    </source>
</evidence>
<dbReference type="InterPro" id="IPR000306">
    <property type="entry name" value="Znf_FYVE"/>
</dbReference>
<evidence type="ECO:0000256" key="2">
    <source>
        <dbReference type="ARBA" id="ARBA00022771"/>
    </source>
</evidence>
<dbReference type="CDD" id="cd00177">
    <property type="entry name" value="START"/>
    <property type="match status" value="1"/>
</dbReference>
<name>A0A485K4X4_9STRA</name>
<dbReference type="PANTHER" id="PTHR13510">
    <property type="entry name" value="FYVE-FINGER-CONTAINING RAB5 EFFECTOR PROTEIN RABENOSYN-5-RELATED"/>
    <property type="match status" value="1"/>
</dbReference>
<dbReference type="CDD" id="cd00065">
    <property type="entry name" value="FYVE_like_SF"/>
    <property type="match status" value="1"/>
</dbReference>
<evidence type="ECO:0000259" key="6">
    <source>
        <dbReference type="PROSITE" id="PS50178"/>
    </source>
</evidence>
<dbReference type="PROSITE" id="PS50178">
    <property type="entry name" value="ZF_FYVE"/>
    <property type="match status" value="1"/>
</dbReference>
<keyword evidence="1" id="KW-0479">Metal-binding</keyword>
<dbReference type="EMBL" id="VJMH01000091">
    <property type="protein sequence ID" value="KAF0719124.1"/>
    <property type="molecule type" value="Genomic_DNA"/>
</dbReference>
<dbReference type="InterPro" id="IPR052727">
    <property type="entry name" value="Rab4/Rab5_effector"/>
</dbReference>
<dbReference type="SMART" id="SM00064">
    <property type="entry name" value="FYVE"/>
    <property type="match status" value="1"/>
</dbReference>
<evidence type="ECO:0000256" key="1">
    <source>
        <dbReference type="ARBA" id="ARBA00022723"/>
    </source>
</evidence>
<gene>
    <name evidence="9" type="primary">Aste57867_1262</name>
    <name evidence="8" type="ORF">As57867_001261</name>
    <name evidence="9" type="ORF">ASTE57867_1262</name>
</gene>
<proteinExistence type="predicted"/>
<dbReference type="Pfam" id="PF01852">
    <property type="entry name" value="START"/>
    <property type="match status" value="1"/>
</dbReference>
<evidence type="ECO:0000313" key="8">
    <source>
        <dbReference type="EMBL" id="KAF0719124.1"/>
    </source>
</evidence>
<dbReference type="PROSITE" id="PS50848">
    <property type="entry name" value="START"/>
    <property type="match status" value="1"/>
</dbReference>
<feature type="region of interest" description="Disordered" evidence="5">
    <location>
        <begin position="333"/>
        <end position="391"/>
    </location>
</feature>
<dbReference type="Gene3D" id="3.30.40.10">
    <property type="entry name" value="Zinc/RING finger domain, C3HC4 (zinc finger)"/>
    <property type="match status" value="1"/>
</dbReference>
<dbReference type="SUPFAM" id="SSF57903">
    <property type="entry name" value="FYVE/PHD zinc finger"/>
    <property type="match status" value="1"/>
</dbReference>
<evidence type="ECO:0000256" key="5">
    <source>
        <dbReference type="SAM" id="MobiDB-lite"/>
    </source>
</evidence>
<reference evidence="8" key="2">
    <citation type="submission" date="2019-06" db="EMBL/GenBank/DDBJ databases">
        <title>Genomics analysis of Aphanomyces spp. identifies a new class of oomycete effector associated with host adaptation.</title>
        <authorList>
            <person name="Gaulin E."/>
        </authorList>
    </citation>
    <scope>NUCLEOTIDE SEQUENCE</scope>
    <source>
        <strain evidence="8">CBS 578.67</strain>
    </source>
</reference>
<dbReference type="EMBL" id="CAADRA010000091">
    <property type="protein sequence ID" value="VFT78481.1"/>
    <property type="molecule type" value="Genomic_DNA"/>
</dbReference>
<feature type="compositionally biased region" description="Basic and acidic residues" evidence="5">
    <location>
        <begin position="338"/>
        <end position="348"/>
    </location>
</feature>
<dbReference type="InterPro" id="IPR017455">
    <property type="entry name" value="Znf_FYVE-rel"/>
</dbReference>
<dbReference type="GO" id="GO:0008270">
    <property type="term" value="F:zinc ion binding"/>
    <property type="evidence" value="ECO:0007669"/>
    <property type="project" value="UniProtKB-KW"/>
</dbReference>
<dbReference type="SUPFAM" id="SSF55961">
    <property type="entry name" value="Bet v1-like"/>
    <property type="match status" value="1"/>
</dbReference>
<keyword evidence="2 4" id="KW-0863">Zinc-finger</keyword>
<dbReference type="InterPro" id="IPR002913">
    <property type="entry name" value="START_lipid-bd_dom"/>
</dbReference>
<feature type="compositionally biased region" description="Polar residues" evidence="5">
    <location>
        <begin position="372"/>
        <end position="384"/>
    </location>
</feature>
<feature type="domain" description="FYVE-type" evidence="6">
    <location>
        <begin position="262"/>
        <end position="321"/>
    </location>
</feature>
<dbReference type="PANTHER" id="PTHR13510:SF44">
    <property type="entry name" value="RABENOSYN-5"/>
    <property type="match status" value="1"/>
</dbReference>
<dbReference type="InterPro" id="IPR013083">
    <property type="entry name" value="Znf_RING/FYVE/PHD"/>
</dbReference>
<accession>A0A485K4X4</accession>
<evidence type="ECO:0000313" key="9">
    <source>
        <dbReference type="EMBL" id="VFT78481.1"/>
    </source>
</evidence>
<dbReference type="InterPro" id="IPR011011">
    <property type="entry name" value="Znf_FYVE_PHD"/>
</dbReference>
<dbReference type="Proteomes" id="UP000332933">
    <property type="component" value="Unassembled WGS sequence"/>
</dbReference>
<evidence type="ECO:0000259" key="7">
    <source>
        <dbReference type="PROSITE" id="PS50848"/>
    </source>
</evidence>
<feature type="compositionally biased region" description="Acidic residues" evidence="5">
    <location>
        <begin position="444"/>
        <end position="456"/>
    </location>
</feature>
<feature type="region of interest" description="Disordered" evidence="5">
    <location>
        <begin position="432"/>
        <end position="476"/>
    </location>
</feature>
<keyword evidence="10" id="KW-1185">Reference proteome</keyword>
<keyword evidence="3" id="KW-0862">Zinc</keyword>
<reference evidence="9 10" key="1">
    <citation type="submission" date="2019-03" db="EMBL/GenBank/DDBJ databases">
        <authorList>
            <person name="Gaulin E."/>
            <person name="Dumas B."/>
        </authorList>
    </citation>
    <scope>NUCLEOTIDE SEQUENCE [LARGE SCALE GENOMIC DNA]</scope>
    <source>
        <strain evidence="9">CBS 568.67</strain>
    </source>
</reference>
<feature type="domain" description="START" evidence="7">
    <location>
        <begin position="138"/>
        <end position="229"/>
    </location>
</feature>
<organism evidence="9 10">
    <name type="scientific">Aphanomyces stellatus</name>
    <dbReference type="NCBI Taxonomy" id="120398"/>
    <lineage>
        <taxon>Eukaryota</taxon>
        <taxon>Sar</taxon>
        <taxon>Stramenopiles</taxon>
        <taxon>Oomycota</taxon>
        <taxon>Saprolegniomycetes</taxon>
        <taxon>Saprolegniales</taxon>
        <taxon>Verrucalvaceae</taxon>
        <taxon>Aphanomyces</taxon>
    </lineage>
</organism>